<evidence type="ECO:0000313" key="3">
    <source>
        <dbReference type="Proteomes" id="UP000276991"/>
    </source>
</evidence>
<reference evidence="2 3" key="1">
    <citation type="submission" date="2018-08" db="EMBL/GenBank/DDBJ databases">
        <authorList>
            <person name="Laetsch R D."/>
            <person name="Stevens L."/>
            <person name="Kumar S."/>
            <person name="Blaxter L. M."/>
        </authorList>
    </citation>
    <scope>NUCLEOTIDE SEQUENCE [LARGE SCALE GENOMIC DNA]</scope>
</reference>
<keyword evidence="1" id="KW-0812">Transmembrane</keyword>
<gene>
    <name evidence="2" type="ORF">NAV_LOCUS5156</name>
</gene>
<proteinExistence type="predicted"/>
<protein>
    <submittedName>
        <fullName evidence="2">Uncharacterized protein</fullName>
    </submittedName>
</protein>
<evidence type="ECO:0000256" key="1">
    <source>
        <dbReference type="SAM" id="Phobius"/>
    </source>
</evidence>
<dbReference type="OrthoDB" id="5812690at2759"/>
<dbReference type="Proteomes" id="UP000276991">
    <property type="component" value="Unassembled WGS sequence"/>
</dbReference>
<evidence type="ECO:0000313" key="2">
    <source>
        <dbReference type="EMBL" id="VBB30365.1"/>
    </source>
</evidence>
<keyword evidence="3" id="KW-1185">Reference proteome</keyword>
<keyword evidence="1" id="KW-1133">Transmembrane helix</keyword>
<feature type="transmembrane region" description="Helical" evidence="1">
    <location>
        <begin position="344"/>
        <end position="372"/>
    </location>
</feature>
<accession>A0A498SNJ0</accession>
<organism evidence="2 3">
    <name type="scientific">Acanthocheilonema viteae</name>
    <name type="common">Filarial nematode worm</name>
    <name type="synonym">Dipetalonema viteae</name>
    <dbReference type="NCBI Taxonomy" id="6277"/>
    <lineage>
        <taxon>Eukaryota</taxon>
        <taxon>Metazoa</taxon>
        <taxon>Ecdysozoa</taxon>
        <taxon>Nematoda</taxon>
        <taxon>Chromadorea</taxon>
        <taxon>Rhabditida</taxon>
        <taxon>Spirurina</taxon>
        <taxon>Spiruromorpha</taxon>
        <taxon>Filarioidea</taxon>
        <taxon>Onchocercidae</taxon>
        <taxon>Acanthocheilonema</taxon>
    </lineage>
</organism>
<dbReference type="AlphaFoldDB" id="A0A498SNJ0"/>
<keyword evidence="1" id="KW-0472">Membrane</keyword>
<dbReference type="EMBL" id="UPTC01000856">
    <property type="protein sequence ID" value="VBB30365.1"/>
    <property type="molecule type" value="Genomic_DNA"/>
</dbReference>
<name>A0A498SNJ0_ACAVI</name>
<sequence length="375" mass="43209">MKYPQPLTINFSQWSADVQLNLHHDNITGVILHQYLNHIMNLFHYIILLTLNNKPCTSFLDFPSDNIRRLPALNIIGGYPSFFGAIYVYDENSNQVLNHFDPKLSRFMPLSTVLHSVDRSIDCSNLTSINSECEVICPKNDPNCTMEQQVGDDRDLLKAETMFEKGSIRGYVYGDEVRTNGQLSILRPDANGLCIHLYKQPMKYKVNYTTSCRWHFRIEKDCDVNDLIKFFSNQMNSTEICDQTGNHCIVPIFRNRNTVSSDQKCDNYSVMSIRLATQQGSILGMLVDFLPSLNKCRESYCILTIKISFHEVPQRFLDKMKTSRYENSEGRFRCPSEVTCPAELFYFLNTFGLGEFSTQFFVIIPLLALFLLHVS</sequence>